<feature type="region of interest" description="Disordered" evidence="1">
    <location>
        <begin position="1"/>
        <end position="45"/>
    </location>
</feature>
<dbReference type="EMBL" id="NNRN01000042">
    <property type="protein sequence ID" value="OYR31088.1"/>
    <property type="molecule type" value="Genomic_DNA"/>
</dbReference>
<accession>A0A256GVT4</accession>
<name>A0A256GVT4_9HYPH</name>
<dbReference type="AlphaFoldDB" id="A0A256GVT4"/>
<evidence type="ECO:0000256" key="1">
    <source>
        <dbReference type="SAM" id="MobiDB-lite"/>
    </source>
</evidence>
<evidence type="ECO:0000313" key="3">
    <source>
        <dbReference type="Proteomes" id="UP000216363"/>
    </source>
</evidence>
<feature type="compositionally biased region" description="Basic and acidic residues" evidence="1">
    <location>
        <begin position="1"/>
        <end position="10"/>
    </location>
</feature>
<gene>
    <name evidence="2" type="ORF">CES86_1535</name>
</gene>
<sequence length="59" mass="6805">MRFERREAPYHRSFGAKDGANIRQSDDEQARRLAPHPEEARSAVSKDEVMAIRYCPTLS</sequence>
<comment type="caution">
    <text evidence="2">The sequence shown here is derived from an EMBL/GenBank/DDBJ whole genome shotgun (WGS) entry which is preliminary data.</text>
</comment>
<evidence type="ECO:0000313" key="2">
    <source>
        <dbReference type="EMBL" id="OYR31088.1"/>
    </source>
</evidence>
<protein>
    <submittedName>
        <fullName evidence="2">Uncharacterized protein</fullName>
    </submittedName>
</protein>
<feature type="compositionally biased region" description="Basic and acidic residues" evidence="1">
    <location>
        <begin position="24"/>
        <end position="45"/>
    </location>
</feature>
<reference evidence="2 3" key="1">
    <citation type="submission" date="2017-07" db="EMBL/GenBank/DDBJ databases">
        <title>Draft genome of Ochrobactrum lupini type strain LUP21.</title>
        <authorList>
            <person name="Krzyzanowska D.M."/>
            <person name="Jafra S."/>
        </authorList>
    </citation>
    <scope>NUCLEOTIDE SEQUENCE [LARGE SCALE GENOMIC DNA]</scope>
    <source>
        <strain evidence="2 3">LUP21</strain>
    </source>
</reference>
<organism evidence="2 3">
    <name type="scientific">Brucella lupini</name>
    <dbReference type="NCBI Taxonomy" id="255457"/>
    <lineage>
        <taxon>Bacteria</taxon>
        <taxon>Pseudomonadati</taxon>
        <taxon>Pseudomonadota</taxon>
        <taxon>Alphaproteobacteria</taxon>
        <taxon>Hyphomicrobiales</taxon>
        <taxon>Brucellaceae</taxon>
        <taxon>Brucella/Ochrobactrum group</taxon>
        <taxon>Brucella</taxon>
    </lineage>
</organism>
<proteinExistence type="predicted"/>
<dbReference type="Proteomes" id="UP000216363">
    <property type="component" value="Unassembled WGS sequence"/>
</dbReference>